<feature type="chain" id="PRO_5005566143" description="DUF2680 domain-containing protein" evidence="1">
    <location>
        <begin position="26"/>
        <end position="158"/>
    </location>
</feature>
<dbReference type="eggNOG" id="ENOG50318K1">
    <property type="taxonomic scope" value="Bacteria"/>
</dbReference>
<name>A0A0L6JPK4_9FIRM</name>
<protein>
    <recommendedName>
        <fullName evidence="4">DUF2680 domain-containing protein</fullName>
    </recommendedName>
</protein>
<dbReference type="STRING" id="398512.Bccel_2578"/>
<accession>A0A0L6JPK4</accession>
<organism evidence="2 3">
    <name type="scientific">Pseudobacteroides cellulosolvens ATCC 35603 = DSM 2933</name>
    <dbReference type="NCBI Taxonomy" id="398512"/>
    <lineage>
        <taxon>Bacteria</taxon>
        <taxon>Bacillati</taxon>
        <taxon>Bacillota</taxon>
        <taxon>Clostridia</taxon>
        <taxon>Eubacteriales</taxon>
        <taxon>Oscillospiraceae</taxon>
        <taxon>Pseudobacteroides</taxon>
    </lineage>
</organism>
<keyword evidence="3" id="KW-1185">Reference proteome</keyword>
<feature type="signal peptide" evidence="1">
    <location>
        <begin position="1"/>
        <end position="25"/>
    </location>
</feature>
<dbReference type="EMBL" id="LGTC01000001">
    <property type="protein sequence ID" value="KNY27307.1"/>
    <property type="molecule type" value="Genomic_DNA"/>
</dbReference>
<proteinExistence type="predicted"/>
<evidence type="ECO:0000313" key="2">
    <source>
        <dbReference type="EMBL" id="KNY27307.1"/>
    </source>
</evidence>
<gene>
    <name evidence="2" type="ORF">Bccel_2578</name>
</gene>
<dbReference type="AlphaFoldDB" id="A0A0L6JPK4"/>
<sequence length="158" mass="16380" precursor="true">MNNIKKFLAVFTIAGVIGAVGIAYAADIKSPADIASSLTGKSIADVNKERAEGKTYGTIAKDAGKFEEFKAQMIEQRKASLDQMVRDGRITQQRADEIYNTIKANQESCDGMGSAKIGRNSGIGFGKGQGMGCGQGQGMGRGMGRGCAGAGCTIGTSN</sequence>
<evidence type="ECO:0008006" key="4">
    <source>
        <dbReference type="Google" id="ProtNLM"/>
    </source>
</evidence>
<comment type="caution">
    <text evidence="2">The sequence shown here is derived from an EMBL/GenBank/DDBJ whole genome shotgun (WGS) entry which is preliminary data.</text>
</comment>
<dbReference type="RefSeq" id="WP_036942623.1">
    <property type="nucleotide sequence ID" value="NZ_JQKC01000019.1"/>
</dbReference>
<evidence type="ECO:0000313" key="3">
    <source>
        <dbReference type="Proteomes" id="UP000036923"/>
    </source>
</evidence>
<dbReference type="Proteomes" id="UP000036923">
    <property type="component" value="Unassembled WGS sequence"/>
</dbReference>
<keyword evidence="1" id="KW-0732">Signal</keyword>
<dbReference type="PATRIC" id="fig|398512.5.peg.2686"/>
<dbReference type="OrthoDB" id="1809211at2"/>
<reference evidence="3" key="1">
    <citation type="submission" date="2015-07" db="EMBL/GenBank/DDBJ databases">
        <title>Near-Complete Genome Sequence of the Cellulolytic Bacterium Bacteroides (Pseudobacteroides) cellulosolvens ATCC 35603.</title>
        <authorList>
            <person name="Dassa B."/>
            <person name="Utturkar S.M."/>
            <person name="Klingeman D.M."/>
            <person name="Hurt R.A."/>
            <person name="Keller M."/>
            <person name="Xu J."/>
            <person name="Reddy Y.H.K."/>
            <person name="Borovok I."/>
            <person name="Grinberg I.R."/>
            <person name="Lamed R."/>
            <person name="Zhivin O."/>
            <person name="Bayer E.A."/>
            <person name="Brown S.D."/>
        </authorList>
    </citation>
    <scope>NUCLEOTIDE SEQUENCE [LARGE SCALE GENOMIC DNA]</scope>
    <source>
        <strain evidence="3">DSM 2933</strain>
    </source>
</reference>
<evidence type="ECO:0000256" key="1">
    <source>
        <dbReference type="SAM" id="SignalP"/>
    </source>
</evidence>